<comment type="caution">
    <text evidence="1">The sequence shown here is derived from an EMBL/GenBank/DDBJ whole genome shotgun (WGS) entry which is preliminary data.</text>
</comment>
<sequence>MVLKNLQEFQIALGGCYGGLFEVYPIKVRGSLILDPSPQRIYSYIGYAIEDLFKRFRTIPRWLRGSCCRAPTVRKVADGREHTYNYLDQLLTVKCFYYHLNRLNNFSMMICWGVKAYLNWDEYRHLWQFDKFATVKQFMGTDPTIEQIDSALGFYTDIWRHLDNTDEGFVMYSIRVSLFAIREMLKSEAMEWKRTIGLAILGMVRGVMATVEYKIEVSTLCQTSCSTLRCPVC</sequence>
<gene>
    <name evidence="1" type="ORF">AAG570_005380</name>
</gene>
<organism evidence="1 2">
    <name type="scientific">Ranatra chinensis</name>
    <dbReference type="NCBI Taxonomy" id="642074"/>
    <lineage>
        <taxon>Eukaryota</taxon>
        <taxon>Metazoa</taxon>
        <taxon>Ecdysozoa</taxon>
        <taxon>Arthropoda</taxon>
        <taxon>Hexapoda</taxon>
        <taxon>Insecta</taxon>
        <taxon>Pterygota</taxon>
        <taxon>Neoptera</taxon>
        <taxon>Paraneoptera</taxon>
        <taxon>Hemiptera</taxon>
        <taxon>Heteroptera</taxon>
        <taxon>Panheteroptera</taxon>
        <taxon>Nepomorpha</taxon>
        <taxon>Nepidae</taxon>
        <taxon>Ranatrinae</taxon>
        <taxon>Ranatra</taxon>
    </lineage>
</organism>
<protein>
    <submittedName>
        <fullName evidence="1">Uncharacterized protein</fullName>
    </submittedName>
</protein>
<evidence type="ECO:0000313" key="2">
    <source>
        <dbReference type="Proteomes" id="UP001558652"/>
    </source>
</evidence>
<dbReference type="Proteomes" id="UP001558652">
    <property type="component" value="Unassembled WGS sequence"/>
</dbReference>
<dbReference type="AlphaFoldDB" id="A0ABD0Y0B6"/>
<proteinExistence type="predicted"/>
<reference evidence="1 2" key="1">
    <citation type="submission" date="2024-07" db="EMBL/GenBank/DDBJ databases">
        <title>Chromosome-level genome assembly of the water stick insect Ranatra chinensis (Heteroptera: Nepidae).</title>
        <authorList>
            <person name="Liu X."/>
        </authorList>
    </citation>
    <scope>NUCLEOTIDE SEQUENCE [LARGE SCALE GENOMIC DNA]</scope>
    <source>
        <strain evidence="1">Cailab_2021Rc</strain>
        <tissue evidence="1">Muscle</tissue>
    </source>
</reference>
<name>A0ABD0Y0B6_9HEMI</name>
<evidence type="ECO:0000313" key="1">
    <source>
        <dbReference type="EMBL" id="KAL1116911.1"/>
    </source>
</evidence>
<dbReference type="EMBL" id="JBFDAA010000017">
    <property type="protein sequence ID" value="KAL1116911.1"/>
    <property type="molecule type" value="Genomic_DNA"/>
</dbReference>
<keyword evidence="2" id="KW-1185">Reference proteome</keyword>
<accession>A0ABD0Y0B6</accession>